<feature type="binding site" evidence="3">
    <location>
        <position position="339"/>
    </location>
    <ligand>
        <name>CTP</name>
        <dbReference type="ChEBI" id="CHEBI:37563"/>
    </ligand>
</feature>
<keyword evidence="3" id="KW-0460">Magnesium</keyword>
<comment type="similarity">
    <text evidence="3 4">In the C-terminal section; belongs to the PPC synthetase family.</text>
</comment>
<evidence type="ECO:0000259" key="5">
    <source>
        <dbReference type="Pfam" id="PF02441"/>
    </source>
</evidence>
<evidence type="ECO:0000256" key="2">
    <source>
        <dbReference type="ARBA" id="ARBA00023239"/>
    </source>
</evidence>
<reference evidence="7 8" key="1">
    <citation type="journal article" date="2015" name="Int. J. Syst. Evol. Microbiol.">
        <title>Novibacillus thermophilus gen. nov., sp. nov., a Gram-staining-negative and moderately thermophilic member of the family Thermoactinomycetaceae.</title>
        <authorList>
            <person name="Yang G."/>
            <person name="Chen J."/>
            <person name="Zhou S."/>
        </authorList>
    </citation>
    <scope>NUCLEOTIDE SEQUENCE [LARGE SCALE GENOMIC DNA]</scope>
    <source>
        <strain evidence="7 8">SG-1</strain>
    </source>
</reference>
<dbReference type="GO" id="GO:0010181">
    <property type="term" value="F:FMN binding"/>
    <property type="evidence" value="ECO:0007669"/>
    <property type="project" value="UniProtKB-UniRule"/>
</dbReference>
<comment type="catalytic activity">
    <reaction evidence="3 4">
        <text>N-[(R)-4-phosphopantothenoyl]-L-cysteine + H(+) = (R)-4'-phosphopantetheine + CO2</text>
        <dbReference type="Rhea" id="RHEA:16793"/>
        <dbReference type="ChEBI" id="CHEBI:15378"/>
        <dbReference type="ChEBI" id="CHEBI:16526"/>
        <dbReference type="ChEBI" id="CHEBI:59458"/>
        <dbReference type="ChEBI" id="CHEBI:61723"/>
        <dbReference type="EC" id="4.1.1.36"/>
    </reaction>
</comment>
<dbReference type="HAMAP" id="MF_02225">
    <property type="entry name" value="CoaBC"/>
    <property type="match status" value="1"/>
</dbReference>
<feature type="active site" description="Proton donor" evidence="3">
    <location>
        <position position="156"/>
    </location>
</feature>
<accession>A0A1U9K696</accession>
<sequence length="397" mass="43103">MRGKRIVLGVTGGIAAYKAASICSQLSQQGADVRVIMTQAATQFVTKMTFQALSRHEVYSDVFDEHDPSVIAHIDLADHADLFVVAPATAHTIAKLAYGLADDMLTSAMLATRAPVVIAPAMNVHMYQHPTVQKNIETLKARGYRFVEPGEGQLACGYVGKGRMAEPEVIVDVARDVLMREKDLHGVRLLVTGGPTVEPIDPVRYVTNRSSGKMGYAIAEAAVRRGADVTLVSGPTHLDPPAGVTTVQVTSAEEMYREVLDRFEAHDIVIKAAAVADYRPAHYAGHKMKKNDSSLVLEFVRTPDILAELGKRKSDQFLVGFAAETNDVEQHAIHKLKQKNLDLIVANDVSKPGAGFDVDTNVVSIYSRDGLVKELPKMDKRAVADALLDEIKGIRDG</sequence>
<dbReference type="PANTHER" id="PTHR14359">
    <property type="entry name" value="HOMO-OLIGOMERIC FLAVIN CONTAINING CYS DECARBOXYLASE FAMILY"/>
    <property type="match status" value="1"/>
</dbReference>
<organism evidence="7 8">
    <name type="scientific">Novibacillus thermophilus</name>
    <dbReference type="NCBI Taxonomy" id="1471761"/>
    <lineage>
        <taxon>Bacteria</taxon>
        <taxon>Bacillati</taxon>
        <taxon>Bacillota</taxon>
        <taxon>Bacilli</taxon>
        <taxon>Bacillales</taxon>
        <taxon>Thermoactinomycetaceae</taxon>
        <taxon>Novibacillus</taxon>
    </lineage>
</organism>
<comment type="caution">
    <text evidence="3">Lacks conserved residue(s) required for the propagation of feature annotation.</text>
</comment>
<comment type="cofactor">
    <cofactor evidence="3">
        <name>Mg(2+)</name>
        <dbReference type="ChEBI" id="CHEBI:18420"/>
    </cofactor>
</comment>
<feature type="region of interest" description="Phosphopantothenoylcysteine decarboxylase" evidence="3">
    <location>
        <begin position="1"/>
        <end position="188"/>
    </location>
</feature>
<evidence type="ECO:0000256" key="3">
    <source>
        <dbReference type="HAMAP-Rule" id="MF_02225"/>
    </source>
</evidence>
<dbReference type="RefSeq" id="WP_077719420.1">
    <property type="nucleotide sequence ID" value="NZ_CP019699.1"/>
</dbReference>
<dbReference type="InterPro" id="IPR035929">
    <property type="entry name" value="CoaB-like_sf"/>
</dbReference>
<keyword evidence="3 4" id="KW-0436">Ligase</keyword>
<dbReference type="AlphaFoldDB" id="A0A1U9K696"/>
<dbReference type="Proteomes" id="UP000188603">
    <property type="component" value="Chromosome"/>
</dbReference>
<feature type="region of interest" description="Phosphopantothenate--cysteine ligase" evidence="3">
    <location>
        <begin position="189"/>
        <end position="397"/>
    </location>
</feature>
<comment type="cofactor">
    <cofactor evidence="3">
        <name>FMN</name>
        <dbReference type="ChEBI" id="CHEBI:58210"/>
    </cofactor>
    <text evidence="3">Binds 1 FMN per subunit.</text>
</comment>
<dbReference type="Gene3D" id="3.40.50.1950">
    <property type="entry name" value="Flavin prenyltransferase-like"/>
    <property type="match status" value="1"/>
</dbReference>
<protein>
    <recommendedName>
        <fullName evidence="3">Coenzyme A biosynthesis bifunctional protein CoaBC</fullName>
    </recommendedName>
    <alternativeName>
        <fullName evidence="3">DNA/pantothenate metabolism flavoprotein</fullName>
    </alternativeName>
    <alternativeName>
        <fullName evidence="3">Phosphopantothenoylcysteine synthetase/decarboxylase</fullName>
        <shortName evidence="3">PPCS-PPCDC</shortName>
    </alternativeName>
    <domain>
        <recommendedName>
            <fullName evidence="3">Phosphopantothenoylcysteine decarboxylase</fullName>
            <shortName evidence="3">PPC decarboxylase</shortName>
            <shortName evidence="3">PPC-DC</shortName>
            <ecNumber evidence="3">4.1.1.36</ecNumber>
        </recommendedName>
        <alternativeName>
            <fullName evidence="3">CoaC</fullName>
        </alternativeName>
    </domain>
    <domain>
        <recommendedName>
            <fullName evidence="3">Phosphopantothenate--cysteine ligase</fullName>
            <ecNumber evidence="3">6.3.2.5</ecNumber>
        </recommendedName>
        <alternativeName>
            <fullName evidence="3">CoaB</fullName>
        </alternativeName>
        <alternativeName>
            <fullName evidence="3">Phosphopantothenoylcysteine synthetase</fullName>
            <shortName evidence="3">PPC synthetase</shortName>
            <shortName evidence="3">PPC-S</shortName>
        </alternativeName>
    </domain>
</protein>
<dbReference type="Pfam" id="PF02441">
    <property type="entry name" value="Flavoprotein"/>
    <property type="match status" value="1"/>
</dbReference>
<dbReference type="InterPro" id="IPR005252">
    <property type="entry name" value="CoaBC"/>
</dbReference>
<dbReference type="SUPFAM" id="SSF102645">
    <property type="entry name" value="CoaB-like"/>
    <property type="match status" value="1"/>
</dbReference>
<dbReference type="EMBL" id="CP019699">
    <property type="protein sequence ID" value="AQS55554.1"/>
    <property type="molecule type" value="Genomic_DNA"/>
</dbReference>
<keyword evidence="3 4" id="KW-0285">Flavoprotein</keyword>
<feature type="binding site" evidence="3">
    <location>
        <position position="277"/>
    </location>
    <ligand>
        <name>CTP</name>
        <dbReference type="ChEBI" id="CHEBI:37563"/>
    </ligand>
</feature>
<feature type="domain" description="DNA/pantothenate metabolism flavoprotein C-terminal" evidence="6">
    <location>
        <begin position="184"/>
        <end position="392"/>
    </location>
</feature>
<dbReference type="EC" id="4.1.1.36" evidence="3"/>
<comment type="function">
    <text evidence="3">Catalyzes two sequential steps in the biosynthesis of coenzyme A. In the first step cysteine is conjugated to 4'-phosphopantothenate to form 4-phosphopantothenoylcysteine. In the second step the latter compound is decarboxylated to form 4'-phosphopantotheine.</text>
</comment>
<dbReference type="Gene3D" id="3.40.50.10300">
    <property type="entry name" value="CoaB-like"/>
    <property type="match status" value="1"/>
</dbReference>
<comment type="pathway">
    <text evidence="3 4">Cofactor biosynthesis; coenzyme A biosynthesis; CoA from (R)-pantothenate: step 3/5.</text>
</comment>
<keyword evidence="1 3" id="KW-0210">Decarboxylase</keyword>
<evidence type="ECO:0000313" key="8">
    <source>
        <dbReference type="Proteomes" id="UP000188603"/>
    </source>
</evidence>
<evidence type="ECO:0000256" key="1">
    <source>
        <dbReference type="ARBA" id="ARBA00022793"/>
    </source>
</evidence>
<keyword evidence="3 4" id="KW-0288">FMN</keyword>
<comment type="pathway">
    <text evidence="3 4">Cofactor biosynthesis; coenzyme A biosynthesis; CoA from (R)-pantothenate: step 2/5.</text>
</comment>
<feature type="binding site" evidence="3">
    <location>
        <begin position="303"/>
        <end position="306"/>
    </location>
    <ligand>
        <name>CTP</name>
        <dbReference type="ChEBI" id="CHEBI:37563"/>
    </ligand>
</feature>
<dbReference type="UniPathway" id="UPA00241">
    <property type="reaction ID" value="UER00353"/>
</dbReference>
<evidence type="ECO:0000313" key="7">
    <source>
        <dbReference type="EMBL" id="AQS55554.1"/>
    </source>
</evidence>
<keyword evidence="3" id="KW-0479">Metal-binding</keyword>
<evidence type="ECO:0000256" key="4">
    <source>
        <dbReference type="RuleBase" id="RU364078"/>
    </source>
</evidence>
<comment type="similarity">
    <text evidence="3 4">In the N-terminal section; belongs to the HFCD (homo-oligomeric flavin containing Cys decarboxylase) superfamily.</text>
</comment>
<dbReference type="InterPro" id="IPR007085">
    <property type="entry name" value="DNA/pantothenate-metab_flavo_C"/>
</dbReference>
<dbReference type="KEGG" id="ntr:B0W44_06920"/>
<feature type="domain" description="Flavoprotein" evidence="5">
    <location>
        <begin position="4"/>
        <end position="177"/>
    </location>
</feature>
<dbReference type="EC" id="6.3.2.5" evidence="3"/>
<dbReference type="Pfam" id="PF04127">
    <property type="entry name" value="DFP"/>
    <property type="match status" value="1"/>
</dbReference>
<dbReference type="GO" id="GO:0004633">
    <property type="term" value="F:phosphopantothenoylcysteine decarboxylase activity"/>
    <property type="evidence" value="ECO:0007669"/>
    <property type="project" value="UniProtKB-UniRule"/>
</dbReference>
<evidence type="ECO:0000259" key="6">
    <source>
        <dbReference type="Pfam" id="PF04127"/>
    </source>
</evidence>
<dbReference type="PANTHER" id="PTHR14359:SF6">
    <property type="entry name" value="PHOSPHOPANTOTHENOYLCYSTEINE DECARBOXYLASE"/>
    <property type="match status" value="1"/>
</dbReference>
<dbReference type="NCBIfam" id="TIGR00521">
    <property type="entry name" value="coaBC_dfp"/>
    <property type="match status" value="1"/>
</dbReference>
<dbReference type="SUPFAM" id="SSF52507">
    <property type="entry name" value="Homo-oligomeric flavin-containing Cys decarboxylases, HFCD"/>
    <property type="match status" value="1"/>
</dbReference>
<dbReference type="InterPro" id="IPR036551">
    <property type="entry name" value="Flavin_trans-like"/>
</dbReference>
<name>A0A1U9K696_9BACL</name>
<dbReference type="InterPro" id="IPR003382">
    <property type="entry name" value="Flavoprotein"/>
</dbReference>
<dbReference type="GO" id="GO:0015941">
    <property type="term" value="P:pantothenate catabolic process"/>
    <property type="evidence" value="ECO:0007669"/>
    <property type="project" value="InterPro"/>
</dbReference>
<dbReference type="GO" id="GO:0046872">
    <property type="term" value="F:metal ion binding"/>
    <property type="evidence" value="ECO:0007669"/>
    <property type="project" value="UniProtKB-KW"/>
</dbReference>
<comment type="catalytic activity">
    <reaction evidence="3 4">
        <text>(R)-4'-phosphopantothenate + L-cysteine + CTP = N-[(R)-4-phosphopantothenoyl]-L-cysteine + CMP + diphosphate + H(+)</text>
        <dbReference type="Rhea" id="RHEA:19397"/>
        <dbReference type="ChEBI" id="CHEBI:10986"/>
        <dbReference type="ChEBI" id="CHEBI:15378"/>
        <dbReference type="ChEBI" id="CHEBI:33019"/>
        <dbReference type="ChEBI" id="CHEBI:35235"/>
        <dbReference type="ChEBI" id="CHEBI:37563"/>
        <dbReference type="ChEBI" id="CHEBI:59458"/>
        <dbReference type="ChEBI" id="CHEBI:60377"/>
        <dbReference type="EC" id="6.3.2.5"/>
    </reaction>
</comment>
<dbReference type="GO" id="GO:0004632">
    <property type="term" value="F:phosphopantothenate--cysteine ligase activity"/>
    <property type="evidence" value="ECO:0007669"/>
    <property type="project" value="UniProtKB-UniRule"/>
</dbReference>
<keyword evidence="2 3" id="KW-0456">Lyase</keyword>
<dbReference type="STRING" id="1471761.B0W44_06920"/>
<dbReference type="GO" id="GO:0071513">
    <property type="term" value="C:phosphopantothenoylcysteine decarboxylase complex"/>
    <property type="evidence" value="ECO:0007669"/>
    <property type="project" value="TreeGrafter"/>
</dbReference>
<keyword evidence="3" id="KW-0511">Multifunctional enzyme</keyword>
<feature type="binding site" evidence="3">
    <location>
        <position position="335"/>
    </location>
    <ligand>
        <name>CTP</name>
        <dbReference type="ChEBI" id="CHEBI:37563"/>
    </ligand>
</feature>
<gene>
    <name evidence="3" type="primary">coaBC</name>
    <name evidence="7" type="ORF">B0W44_06920</name>
</gene>
<dbReference type="GO" id="GO:0015937">
    <property type="term" value="P:coenzyme A biosynthetic process"/>
    <property type="evidence" value="ECO:0007669"/>
    <property type="project" value="UniProtKB-UniRule"/>
</dbReference>
<feature type="binding site" evidence="3">
    <location>
        <position position="287"/>
    </location>
    <ligand>
        <name>CTP</name>
        <dbReference type="ChEBI" id="CHEBI:37563"/>
    </ligand>
</feature>
<comment type="function">
    <text evidence="4">Catalyzes two steps in the biosynthesis of coenzyme A. In the first step cysteine is conjugated to 4'-phosphopantothenate to form 4-phosphopantothenoylcysteine, in the latter compound is decarboxylated to form 4'-phosphopantotheine.</text>
</comment>
<keyword evidence="8" id="KW-1185">Reference proteome</keyword>
<dbReference type="OrthoDB" id="9802554at2"/>
<proteinExistence type="inferred from homology"/>
<feature type="binding site" evidence="3">
    <location>
        <position position="321"/>
    </location>
    <ligand>
        <name>CTP</name>
        <dbReference type="ChEBI" id="CHEBI:37563"/>
    </ligand>
</feature>